<keyword evidence="2" id="KW-0456">Lyase</keyword>
<evidence type="ECO:0000256" key="1">
    <source>
        <dbReference type="ARBA" id="ARBA00007896"/>
    </source>
</evidence>
<dbReference type="InterPro" id="IPR016938">
    <property type="entry name" value="UPF0317"/>
</dbReference>
<dbReference type="STRING" id="106004.A0A1Y2F474"/>
<dbReference type="PIRSF" id="PIRSF029755">
    <property type="entry name" value="UCP029755"/>
    <property type="match status" value="1"/>
</dbReference>
<reference evidence="3 4" key="1">
    <citation type="submission" date="2016-07" db="EMBL/GenBank/DDBJ databases">
        <title>Pervasive Adenine N6-methylation of Active Genes in Fungi.</title>
        <authorList>
            <consortium name="DOE Joint Genome Institute"/>
            <person name="Mondo S.J."/>
            <person name="Dannebaum R.O."/>
            <person name="Kuo R.C."/>
            <person name="Labutti K."/>
            <person name="Haridas S."/>
            <person name="Kuo A."/>
            <person name="Salamov A."/>
            <person name="Ahrendt S.R."/>
            <person name="Lipzen A."/>
            <person name="Sullivan W."/>
            <person name="Andreopoulos W.B."/>
            <person name="Clum A."/>
            <person name="Lindquist E."/>
            <person name="Daum C."/>
            <person name="Ramamoorthy G.K."/>
            <person name="Gryganskyi A."/>
            <person name="Culley D."/>
            <person name="Magnuson J.K."/>
            <person name="James T.Y."/>
            <person name="O'Malley M.A."/>
            <person name="Stajich J.E."/>
            <person name="Spatafora J.W."/>
            <person name="Visel A."/>
            <person name="Grigoriev I.V."/>
        </authorList>
    </citation>
    <scope>NUCLEOTIDE SEQUENCE [LARGE SCALE GENOMIC DNA]</scope>
    <source>
        <strain evidence="3 4">62-1032</strain>
    </source>
</reference>
<keyword evidence="4" id="KW-1185">Reference proteome</keyword>
<dbReference type="PANTHER" id="PTHR32022">
    <property type="entry name" value="D-GLUTAMATE CYCLASE, MITOCHONDRIAL"/>
    <property type="match status" value="1"/>
</dbReference>
<evidence type="ECO:0000313" key="3">
    <source>
        <dbReference type="EMBL" id="ORY78487.1"/>
    </source>
</evidence>
<organism evidence="3 4">
    <name type="scientific">Leucosporidium creatinivorum</name>
    <dbReference type="NCBI Taxonomy" id="106004"/>
    <lineage>
        <taxon>Eukaryota</taxon>
        <taxon>Fungi</taxon>
        <taxon>Dikarya</taxon>
        <taxon>Basidiomycota</taxon>
        <taxon>Pucciniomycotina</taxon>
        <taxon>Microbotryomycetes</taxon>
        <taxon>Leucosporidiales</taxon>
        <taxon>Leucosporidium</taxon>
    </lineage>
</organism>
<dbReference type="GO" id="GO:0047820">
    <property type="term" value="F:D-glutamate cyclase activity"/>
    <property type="evidence" value="ECO:0007669"/>
    <property type="project" value="TreeGrafter"/>
</dbReference>
<dbReference type="PANTHER" id="PTHR32022:SF10">
    <property type="entry name" value="D-GLUTAMATE CYCLASE, MITOCHONDRIAL"/>
    <property type="match status" value="1"/>
</dbReference>
<gene>
    <name evidence="3" type="ORF">BCR35DRAFT_305129</name>
</gene>
<comment type="similarity">
    <text evidence="1">Belongs to the D-glutamate cyclase family.</text>
</comment>
<dbReference type="InParanoid" id="A0A1Y2F474"/>
<evidence type="ECO:0000256" key="2">
    <source>
        <dbReference type="ARBA" id="ARBA00023239"/>
    </source>
</evidence>
<dbReference type="OrthoDB" id="10262538at2759"/>
<dbReference type="InterPro" id="IPR038021">
    <property type="entry name" value="Putative_hydro-lyase"/>
</dbReference>
<name>A0A1Y2F474_9BASI</name>
<accession>A0A1Y2F474</accession>
<dbReference type="FunFam" id="3.30.2040.10:FF:000001">
    <property type="entry name" value="D-glutamate cyclase, mitochondrial"/>
    <property type="match status" value="1"/>
</dbReference>
<evidence type="ECO:0000313" key="4">
    <source>
        <dbReference type="Proteomes" id="UP000193467"/>
    </source>
</evidence>
<dbReference type="Gene3D" id="3.40.1640.10">
    <property type="entry name" value="PSTPO5379-like"/>
    <property type="match status" value="1"/>
</dbReference>
<dbReference type="Gene3D" id="3.30.2040.10">
    <property type="entry name" value="PSTPO5379-like domain"/>
    <property type="match status" value="1"/>
</dbReference>
<evidence type="ECO:0008006" key="5">
    <source>
        <dbReference type="Google" id="ProtNLM"/>
    </source>
</evidence>
<proteinExistence type="inferred from homology"/>
<protein>
    <recommendedName>
        <fullName evidence="5">DUF1445 domain-containing protein</fullName>
    </recommendedName>
</protein>
<sequence>MTVALASPTPADIRLLCRDDKFRAPATANLCDGHVQANVIILPNKFAADFRALCARNPVPCPLLGETLPGDATVPARLAANADIRYDLPLYRTYVDGAYVEEKRDVAKEWKEDSVAFFIGCSYSFEAALTAQGLVPRHTELNRNVPMYRTKVPLAAAGVFGGNMVVSMRPYPLALLPLVRETTRPFVLAHGEPVAWGVEGARALGITDLDGTKPDFGDATEIREGEVAVYWGCGVTPQLSVMDSKIPGLVLSHAPGHMLVLDMLNKDVCV</sequence>
<comment type="caution">
    <text evidence="3">The sequence shown here is derived from an EMBL/GenBank/DDBJ whole genome shotgun (WGS) entry which is preliminary data.</text>
</comment>
<dbReference type="EMBL" id="MCGR01000029">
    <property type="protein sequence ID" value="ORY78487.1"/>
    <property type="molecule type" value="Genomic_DNA"/>
</dbReference>
<dbReference type="AlphaFoldDB" id="A0A1Y2F474"/>
<dbReference type="Proteomes" id="UP000193467">
    <property type="component" value="Unassembled WGS sequence"/>
</dbReference>
<dbReference type="InterPro" id="IPR009906">
    <property type="entry name" value="D-Glu_cyclase"/>
</dbReference>
<dbReference type="SUPFAM" id="SSF160920">
    <property type="entry name" value="PSTPO5379-like"/>
    <property type="match status" value="1"/>
</dbReference>
<dbReference type="Pfam" id="PF07286">
    <property type="entry name" value="D-Glu_cyclase"/>
    <property type="match status" value="1"/>
</dbReference>
<dbReference type="GO" id="GO:0006536">
    <property type="term" value="P:glutamate metabolic process"/>
    <property type="evidence" value="ECO:0007669"/>
    <property type="project" value="TreeGrafter"/>
</dbReference>